<dbReference type="PROSITE" id="PS50109">
    <property type="entry name" value="HIS_KIN"/>
    <property type="match status" value="1"/>
</dbReference>
<dbReference type="GO" id="GO:0016020">
    <property type="term" value="C:membrane"/>
    <property type="evidence" value="ECO:0007669"/>
    <property type="project" value="InterPro"/>
</dbReference>
<dbReference type="InterPro" id="IPR003660">
    <property type="entry name" value="HAMP_dom"/>
</dbReference>
<keyword evidence="6" id="KW-0175">Coiled coil</keyword>
<keyword evidence="7" id="KW-1133">Transmembrane helix</keyword>
<dbReference type="EC" id="2.7.13.3" evidence="2"/>
<dbReference type="SMART" id="SM00304">
    <property type="entry name" value="HAMP"/>
    <property type="match status" value="1"/>
</dbReference>
<dbReference type="Pfam" id="PF02518">
    <property type="entry name" value="HATPase_c"/>
    <property type="match status" value="1"/>
</dbReference>
<dbReference type="PRINTS" id="PR00344">
    <property type="entry name" value="BCTRLSENSOR"/>
</dbReference>
<evidence type="ECO:0000259" key="10">
    <source>
        <dbReference type="PROSITE" id="PS50885"/>
    </source>
</evidence>
<dbReference type="SMART" id="SM00388">
    <property type="entry name" value="HisKA"/>
    <property type="match status" value="1"/>
</dbReference>
<dbReference type="InterPro" id="IPR000014">
    <property type="entry name" value="PAS"/>
</dbReference>
<proteinExistence type="predicted"/>
<accession>A0A0F9IBC3</accession>
<dbReference type="InterPro" id="IPR003594">
    <property type="entry name" value="HATPase_dom"/>
</dbReference>
<dbReference type="InterPro" id="IPR003661">
    <property type="entry name" value="HisK_dim/P_dom"/>
</dbReference>
<dbReference type="Gene3D" id="3.30.565.10">
    <property type="entry name" value="Histidine kinase-like ATPase, C-terminal domain"/>
    <property type="match status" value="1"/>
</dbReference>
<dbReference type="PANTHER" id="PTHR43065">
    <property type="entry name" value="SENSOR HISTIDINE KINASE"/>
    <property type="match status" value="1"/>
</dbReference>
<reference evidence="11" key="1">
    <citation type="journal article" date="2015" name="Nature">
        <title>Complex archaea that bridge the gap between prokaryotes and eukaryotes.</title>
        <authorList>
            <person name="Spang A."/>
            <person name="Saw J.H."/>
            <person name="Jorgensen S.L."/>
            <person name="Zaremba-Niedzwiedzka K."/>
            <person name="Martijn J."/>
            <person name="Lind A.E."/>
            <person name="van Eijk R."/>
            <person name="Schleper C."/>
            <person name="Guy L."/>
            <person name="Ettema T.J."/>
        </authorList>
    </citation>
    <scope>NUCLEOTIDE SEQUENCE</scope>
</reference>
<evidence type="ECO:0000259" key="9">
    <source>
        <dbReference type="PROSITE" id="PS50113"/>
    </source>
</evidence>
<dbReference type="InterPro" id="IPR035965">
    <property type="entry name" value="PAS-like_dom_sf"/>
</dbReference>
<feature type="domain" description="PAC" evidence="9">
    <location>
        <begin position="328"/>
        <end position="378"/>
    </location>
</feature>
<feature type="non-terminal residue" evidence="11">
    <location>
        <position position="633"/>
    </location>
</feature>
<keyword evidence="4" id="KW-0808">Transferase</keyword>
<dbReference type="EMBL" id="LAZR01019814">
    <property type="protein sequence ID" value="KKL91130.1"/>
    <property type="molecule type" value="Genomic_DNA"/>
</dbReference>
<gene>
    <name evidence="11" type="ORF">LCGC14_1897780</name>
</gene>
<evidence type="ECO:0000256" key="6">
    <source>
        <dbReference type="SAM" id="Coils"/>
    </source>
</evidence>
<feature type="coiled-coil region" evidence="6">
    <location>
        <begin position="369"/>
        <end position="407"/>
    </location>
</feature>
<feature type="transmembrane region" description="Helical" evidence="7">
    <location>
        <begin position="171"/>
        <end position="192"/>
    </location>
</feature>
<feature type="domain" description="HAMP" evidence="10">
    <location>
        <begin position="194"/>
        <end position="246"/>
    </location>
</feature>
<comment type="caution">
    <text evidence="11">The sequence shown here is derived from an EMBL/GenBank/DDBJ whole genome shotgun (WGS) entry which is preliminary data.</text>
</comment>
<dbReference type="Gene3D" id="1.10.287.130">
    <property type="match status" value="1"/>
</dbReference>
<dbReference type="SUPFAM" id="SSF47384">
    <property type="entry name" value="Homodimeric domain of signal transducing histidine kinase"/>
    <property type="match status" value="1"/>
</dbReference>
<feature type="transmembrane region" description="Helical" evidence="7">
    <location>
        <begin position="20"/>
        <end position="37"/>
    </location>
</feature>
<dbReference type="CDD" id="cd00082">
    <property type="entry name" value="HisKA"/>
    <property type="match status" value="1"/>
</dbReference>
<dbReference type="PROSITE" id="PS50885">
    <property type="entry name" value="HAMP"/>
    <property type="match status" value="1"/>
</dbReference>
<dbReference type="Gene3D" id="6.10.340.10">
    <property type="match status" value="1"/>
</dbReference>
<evidence type="ECO:0000256" key="5">
    <source>
        <dbReference type="ARBA" id="ARBA00022777"/>
    </source>
</evidence>
<dbReference type="SUPFAM" id="SSF55874">
    <property type="entry name" value="ATPase domain of HSP90 chaperone/DNA topoisomerase II/histidine kinase"/>
    <property type="match status" value="1"/>
</dbReference>
<sequence>MRKSPHKKHRISLRQKAIAAIFLTFFFLVSYVFYFTIVKEHRHDEAEIIKAARMKASLISAATSAYVLQKNEAFLQEFVNLALGDGDIEYIEFVNREGGVLAEGGLQDQHKIHMEKDGPNVQEIGKPEGLFHQSGHLFNIRVPVVHGGKNVGEIIMGISTAEVNRRLARTAYWSLGIFVVTILTGLLLTYFLERRMRGSLKRLIQTAGYMAQGDLTQRVNIEIGDEVEELGQSFNQMARALSLKEKELIMAKNTFVSIFNGITAGIAYISTDHKIIQANHAYEDLLKEVTGTPLVKGQKCFELLWQGQDVCKNCPGISAMKTGKPEAMEKEVILKNKELHVFWIHAYPVQDPGKNTVGFVEYILDISQQRKLENELKTYTEHLEEIAEEQTRKLKEAQEQIVHQEKMAALGQMVAGVAHEINNPNSFITYNIPLLEETWQMFEPIVLAYASAHPEQRMSGLGIEELCRDMRELIQDIKTGSDRINKIVSNLKDFARLDESGQFKPVQVNEMIEKTMAVIGAQVRKSIGKIEMDLSPNLPKIQGHSQKLEQVMANLIMNAVHAIPEKDKGRLSVTTRHIERLGSVLIEVEDNGIGMEQGVMERIFEPFFTTRREAGGTGLGLSVSYGLIQEHNG</sequence>
<dbReference type="SUPFAM" id="SSF55785">
    <property type="entry name" value="PYP-like sensor domain (PAS domain)"/>
    <property type="match status" value="1"/>
</dbReference>
<dbReference type="Pfam" id="PF13426">
    <property type="entry name" value="PAS_9"/>
    <property type="match status" value="1"/>
</dbReference>
<evidence type="ECO:0000256" key="4">
    <source>
        <dbReference type="ARBA" id="ARBA00022679"/>
    </source>
</evidence>
<dbReference type="Pfam" id="PF00672">
    <property type="entry name" value="HAMP"/>
    <property type="match status" value="1"/>
</dbReference>
<evidence type="ECO:0000256" key="2">
    <source>
        <dbReference type="ARBA" id="ARBA00012438"/>
    </source>
</evidence>
<dbReference type="GO" id="GO:0000155">
    <property type="term" value="F:phosphorelay sensor kinase activity"/>
    <property type="evidence" value="ECO:0007669"/>
    <property type="project" value="InterPro"/>
</dbReference>
<dbReference type="PANTHER" id="PTHR43065:SF42">
    <property type="entry name" value="TWO-COMPONENT SENSOR PPRA"/>
    <property type="match status" value="1"/>
</dbReference>
<keyword evidence="7" id="KW-0812">Transmembrane</keyword>
<evidence type="ECO:0000256" key="3">
    <source>
        <dbReference type="ARBA" id="ARBA00022553"/>
    </source>
</evidence>
<dbReference type="SUPFAM" id="SSF158472">
    <property type="entry name" value="HAMP domain-like"/>
    <property type="match status" value="1"/>
</dbReference>
<dbReference type="CDD" id="cd00130">
    <property type="entry name" value="PAS"/>
    <property type="match status" value="1"/>
</dbReference>
<evidence type="ECO:0000313" key="11">
    <source>
        <dbReference type="EMBL" id="KKL91130.1"/>
    </source>
</evidence>
<dbReference type="InterPro" id="IPR000700">
    <property type="entry name" value="PAS-assoc_C"/>
</dbReference>
<dbReference type="InterPro" id="IPR036097">
    <property type="entry name" value="HisK_dim/P_sf"/>
</dbReference>
<feature type="domain" description="Histidine kinase" evidence="8">
    <location>
        <begin position="416"/>
        <end position="633"/>
    </location>
</feature>
<dbReference type="CDD" id="cd06225">
    <property type="entry name" value="HAMP"/>
    <property type="match status" value="1"/>
</dbReference>
<keyword evidence="7" id="KW-0472">Membrane</keyword>
<evidence type="ECO:0000256" key="1">
    <source>
        <dbReference type="ARBA" id="ARBA00000085"/>
    </source>
</evidence>
<dbReference type="Pfam" id="PF00512">
    <property type="entry name" value="HisKA"/>
    <property type="match status" value="1"/>
</dbReference>
<dbReference type="InterPro" id="IPR005467">
    <property type="entry name" value="His_kinase_dom"/>
</dbReference>
<evidence type="ECO:0000259" key="8">
    <source>
        <dbReference type="PROSITE" id="PS50109"/>
    </source>
</evidence>
<dbReference type="PROSITE" id="PS50113">
    <property type="entry name" value="PAC"/>
    <property type="match status" value="1"/>
</dbReference>
<name>A0A0F9IBC3_9ZZZZ</name>
<dbReference type="AlphaFoldDB" id="A0A0F9IBC3"/>
<dbReference type="InterPro" id="IPR036890">
    <property type="entry name" value="HATPase_C_sf"/>
</dbReference>
<organism evidence="11">
    <name type="scientific">marine sediment metagenome</name>
    <dbReference type="NCBI Taxonomy" id="412755"/>
    <lineage>
        <taxon>unclassified sequences</taxon>
        <taxon>metagenomes</taxon>
        <taxon>ecological metagenomes</taxon>
    </lineage>
</organism>
<evidence type="ECO:0000256" key="7">
    <source>
        <dbReference type="SAM" id="Phobius"/>
    </source>
</evidence>
<dbReference type="Gene3D" id="3.30.450.20">
    <property type="entry name" value="PAS domain"/>
    <property type="match status" value="1"/>
</dbReference>
<protein>
    <recommendedName>
        <fullName evidence="2">histidine kinase</fullName>
        <ecNumber evidence="2">2.7.13.3</ecNumber>
    </recommendedName>
</protein>
<keyword evidence="3" id="KW-0597">Phosphoprotein</keyword>
<dbReference type="InterPro" id="IPR004358">
    <property type="entry name" value="Sig_transdc_His_kin-like_C"/>
</dbReference>
<keyword evidence="5" id="KW-0418">Kinase</keyword>
<dbReference type="SMART" id="SM00387">
    <property type="entry name" value="HATPase_c"/>
    <property type="match status" value="1"/>
</dbReference>
<comment type="catalytic activity">
    <reaction evidence="1">
        <text>ATP + protein L-histidine = ADP + protein N-phospho-L-histidine.</text>
        <dbReference type="EC" id="2.7.13.3"/>
    </reaction>
</comment>